<dbReference type="AlphaFoldDB" id="A0A3B1ATQ4"/>
<reference evidence="1" key="1">
    <citation type="submission" date="2018-06" db="EMBL/GenBank/DDBJ databases">
        <authorList>
            <person name="Zhirakovskaya E."/>
        </authorList>
    </citation>
    <scope>NUCLEOTIDE SEQUENCE</scope>
</reference>
<dbReference type="GO" id="GO:0004803">
    <property type="term" value="F:transposase activity"/>
    <property type="evidence" value="ECO:0007669"/>
    <property type="project" value="InterPro"/>
</dbReference>
<proteinExistence type="predicted"/>
<dbReference type="SUPFAM" id="SSF143422">
    <property type="entry name" value="Transposase IS200-like"/>
    <property type="match status" value="1"/>
</dbReference>
<dbReference type="EMBL" id="UOFR01000048">
    <property type="protein sequence ID" value="VAW97374.1"/>
    <property type="molecule type" value="Genomic_DNA"/>
</dbReference>
<dbReference type="GO" id="GO:0006313">
    <property type="term" value="P:DNA transposition"/>
    <property type="evidence" value="ECO:0007669"/>
    <property type="project" value="InterPro"/>
</dbReference>
<accession>A0A3B1ATQ4</accession>
<dbReference type="GO" id="GO:0003677">
    <property type="term" value="F:DNA binding"/>
    <property type="evidence" value="ECO:0007669"/>
    <property type="project" value="InterPro"/>
</dbReference>
<name>A0A3B1ATQ4_9ZZZZ</name>
<protein>
    <recommendedName>
        <fullName evidence="2">Transposase</fullName>
    </recommendedName>
</protein>
<evidence type="ECO:0008006" key="2">
    <source>
        <dbReference type="Google" id="ProtNLM"/>
    </source>
</evidence>
<evidence type="ECO:0000313" key="1">
    <source>
        <dbReference type="EMBL" id="VAW97374.1"/>
    </source>
</evidence>
<gene>
    <name evidence="1" type="ORF">MNBD_GAMMA21-2960</name>
</gene>
<organism evidence="1">
    <name type="scientific">hydrothermal vent metagenome</name>
    <dbReference type="NCBI Taxonomy" id="652676"/>
    <lineage>
        <taxon>unclassified sequences</taxon>
        <taxon>metagenomes</taxon>
        <taxon>ecological metagenomes</taxon>
    </lineage>
</organism>
<dbReference type="InterPro" id="IPR036515">
    <property type="entry name" value="Transposase_17_sf"/>
</dbReference>
<sequence>MPRRARCYIPGLPYHIVQRGNNREACFIEPENTLFYLELWQDLSQRYGVAEKNRVREHQQ</sequence>